<gene>
    <name evidence="1" type="ORF">PEVE_00016062</name>
</gene>
<dbReference type="Proteomes" id="UP001159427">
    <property type="component" value="Unassembled WGS sequence"/>
</dbReference>
<keyword evidence="2" id="KW-1185">Reference proteome</keyword>
<dbReference type="EMBL" id="CALNXI010002251">
    <property type="protein sequence ID" value="CAH3185341.1"/>
    <property type="molecule type" value="Genomic_DNA"/>
</dbReference>
<comment type="caution">
    <text evidence="1">The sequence shown here is derived from an EMBL/GenBank/DDBJ whole genome shotgun (WGS) entry which is preliminary data.</text>
</comment>
<sequence>MLLVRLQRLLRLKAVVQISFAEYHTKRNAVKRVHAVHTKELQKHGPFNVPLLNVDTLEHETKIEEMSDSVLDVLKGAKFAGKYTTVMKGVGCEKSFVFDDVANLHAFLAMNENRKAKCDMQYELNKPSNILKELNRVWNVDMSMAGSYAEDYDIFKNNHATNHRTAWTDKYTTVIFEEETAPEFEWRQPIPDYVRWYLTGGEQHYMTFEERNL</sequence>
<proteinExistence type="predicted"/>
<name>A0ABN8S0V4_9CNID</name>
<evidence type="ECO:0000313" key="1">
    <source>
        <dbReference type="EMBL" id="CAH3185341.1"/>
    </source>
</evidence>
<protein>
    <submittedName>
        <fullName evidence="1">Uncharacterized protein</fullName>
    </submittedName>
</protein>
<organism evidence="1 2">
    <name type="scientific">Porites evermanni</name>
    <dbReference type="NCBI Taxonomy" id="104178"/>
    <lineage>
        <taxon>Eukaryota</taxon>
        <taxon>Metazoa</taxon>
        <taxon>Cnidaria</taxon>
        <taxon>Anthozoa</taxon>
        <taxon>Hexacorallia</taxon>
        <taxon>Scleractinia</taxon>
        <taxon>Fungiina</taxon>
        <taxon>Poritidae</taxon>
        <taxon>Porites</taxon>
    </lineage>
</organism>
<evidence type="ECO:0000313" key="2">
    <source>
        <dbReference type="Proteomes" id="UP001159427"/>
    </source>
</evidence>
<accession>A0ABN8S0V4</accession>
<reference evidence="1 2" key="1">
    <citation type="submission" date="2022-05" db="EMBL/GenBank/DDBJ databases">
        <authorList>
            <consortium name="Genoscope - CEA"/>
            <person name="William W."/>
        </authorList>
    </citation>
    <scope>NUCLEOTIDE SEQUENCE [LARGE SCALE GENOMIC DNA]</scope>
</reference>